<evidence type="ECO:0000256" key="5">
    <source>
        <dbReference type="SAM" id="MobiDB-lite"/>
    </source>
</evidence>
<dbReference type="GO" id="GO:0005829">
    <property type="term" value="C:cytosol"/>
    <property type="evidence" value="ECO:0007669"/>
    <property type="project" value="TreeGrafter"/>
</dbReference>
<dbReference type="FunFam" id="3.40.1490.10:FF:000001">
    <property type="entry name" value="Peptidyl-tRNA hydrolase 2"/>
    <property type="match status" value="1"/>
</dbReference>
<keyword evidence="8" id="KW-1185">Reference proteome</keyword>
<evidence type="ECO:0000256" key="4">
    <source>
        <dbReference type="ARBA" id="ARBA00048707"/>
    </source>
</evidence>
<reference evidence="7 8" key="1">
    <citation type="submission" date="2014-11" db="EMBL/GenBank/DDBJ databases">
        <authorList>
            <person name="Wibberg Daniel"/>
        </authorList>
    </citation>
    <scope>NUCLEOTIDE SEQUENCE [LARGE SCALE GENOMIC DNA]</scope>
    <source>
        <strain evidence="7">Rhizoctonia solani AG1-IB 7/3/14</strain>
    </source>
</reference>
<keyword evidence="6" id="KW-1133">Transmembrane helix</keyword>
<dbReference type="Gene3D" id="3.40.1490.10">
    <property type="entry name" value="Bit1"/>
    <property type="match status" value="1"/>
</dbReference>
<evidence type="ECO:0000313" key="8">
    <source>
        <dbReference type="Proteomes" id="UP000059188"/>
    </source>
</evidence>
<evidence type="ECO:0000256" key="6">
    <source>
        <dbReference type="SAM" id="Phobius"/>
    </source>
</evidence>
<sequence>MARVDLKKENLTGERCNSPRDYEGVLTCRGYWTMSSNSQAGLVVAVALVSATIGYWAGVGSSLKYTNVTPKQSPAPSVKGEGSDDGESDEEEKDDSNLGEIKAGLMEECKLVLVVRTDLGMTKGKIAAQCGHATLACYKALSAANPTLLRHWERFGQPKIALKCDSEEELLLLQATAQSLSLCARSIQDAGRTQIAAGSRTVLGIGPGPASLVNQVTGKLKLL</sequence>
<name>A0A0B7F657_THACB</name>
<dbReference type="InterPro" id="IPR002833">
    <property type="entry name" value="PTH2"/>
</dbReference>
<comment type="catalytic activity">
    <reaction evidence="4">
        <text>an N-acyl-L-alpha-aminoacyl-tRNA + H2O = an N-acyl-L-amino acid + a tRNA + H(+)</text>
        <dbReference type="Rhea" id="RHEA:54448"/>
        <dbReference type="Rhea" id="RHEA-COMP:10123"/>
        <dbReference type="Rhea" id="RHEA-COMP:13883"/>
        <dbReference type="ChEBI" id="CHEBI:15377"/>
        <dbReference type="ChEBI" id="CHEBI:15378"/>
        <dbReference type="ChEBI" id="CHEBI:59874"/>
        <dbReference type="ChEBI" id="CHEBI:78442"/>
        <dbReference type="ChEBI" id="CHEBI:138191"/>
        <dbReference type="EC" id="3.1.1.29"/>
    </reaction>
</comment>
<keyword evidence="6" id="KW-0812">Transmembrane</keyword>
<evidence type="ECO:0000256" key="2">
    <source>
        <dbReference type="ARBA" id="ARBA00022801"/>
    </source>
</evidence>
<feature type="compositionally biased region" description="Acidic residues" evidence="5">
    <location>
        <begin position="83"/>
        <end position="94"/>
    </location>
</feature>
<dbReference type="SUPFAM" id="SSF102462">
    <property type="entry name" value="Peptidyl-tRNA hydrolase II"/>
    <property type="match status" value="1"/>
</dbReference>
<dbReference type="PANTHER" id="PTHR12649">
    <property type="entry name" value="PEPTIDYL-TRNA HYDROLASE 2"/>
    <property type="match status" value="1"/>
</dbReference>
<evidence type="ECO:0000256" key="1">
    <source>
        <dbReference type="ARBA" id="ARBA00013260"/>
    </source>
</evidence>
<gene>
    <name evidence="7" type="ORF">RSOLAG1IB_00232</name>
</gene>
<evidence type="ECO:0000313" key="7">
    <source>
        <dbReference type="EMBL" id="CEL51697.1"/>
    </source>
</evidence>
<dbReference type="EC" id="3.1.1.29" evidence="1"/>
<proteinExistence type="inferred from homology"/>
<dbReference type="AlphaFoldDB" id="A0A0B7F657"/>
<keyword evidence="2 7" id="KW-0378">Hydrolase</keyword>
<dbReference type="PANTHER" id="PTHR12649:SF11">
    <property type="entry name" value="PEPTIDYL-TRNA HYDROLASE 2, MITOCHONDRIAL"/>
    <property type="match status" value="1"/>
</dbReference>
<dbReference type="CDD" id="cd02430">
    <property type="entry name" value="PTH2"/>
    <property type="match status" value="1"/>
</dbReference>
<dbReference type="Pfam" id="PF01981">
    <property type="entry name" value="PTH2"/>
    <property type="match status" value="1"/>
</dbReference>
<protein>
    <recommendedName>
        <fullName evidence="1">peptidyl-tRNA hydrolase</fullName>
        <ecNumber evidence="1">3.1.1.29</ecNumber>
    </recommendedName>
</protein>
<dbReference type="GO" id="GO:0004045">
    <property type="term" value="F:peptidyl-tRNA hydrolase activity"/>
    <property type="evidence" value="ECO:0007669"/>
    <property type="project" value="UniProtKB-EC"/>
</dbReference>
<feature type="region of interest" description="Disordered" evidence="5">
    <location>
        <begin position="67"/>
        <end position="96"/>
    </location>
</feature>
<evidence type="ECO:0000256" key="3">
    <source>
        <dbReference type="ARBA" id="ARBA00038050"/>
    </source>
</evidence>
<dbReference type="STRING" id="1108050.A0A0B7F657"/>
<dbReference type="InterPro" id="IPR023476">
    <property type="entry name" value="Pep_tRNA_hydro_II_dom_sf"/>
</dbReference>
<dbReference type="OrthoDB" id="1733656at2759"/>
<organism evidence="7 8">
    <name type="scientific">Thanatephorus cucumeris (strain AG1-IB / isolate 7/3/14)</name>
    <name type="common">Lettuce bottom rot fungus</name>
    <name type="synonym">Rhizoctonia solani</name>
    <dbReference type="NCBI Taxonomy" id="1108050"/>
    <lineage>
        <taxon>Eukaryota</taxon>
        <taxon>Fungi</taxon>
        <taxon>Dikarya</taxon>
        <taxon>Basidiomycota</taxon>
        <taxon>Agaricomycotina</taxon>
        <taxon>Agaricomycetes</taxon>
        <taxon>Cantharellales</taxon>
        <taxon>Ceratobasidiaceae</taxon>
        <taxon>Rhizoctonia</taxon>
        <taxon>Rhizoctonia solani AG-1</taxon>
    </lineage>
</organism>
<dbReference type="Proteomes" id="UP000059188">
    <property type="component" value="Unassembled WGS sequence"/>
</dbReference>
<accession>A0A0B7F657</accession>
<dbReference type="NCBIfam" id="TIGR00283">
    <property type="entry name" value="arch_pth2"/>
    <property type="match status" value="1"/>
</dbReference>
<dbReference type="EMBL" id="LN679100">
    <property type="protein sequence ID" value="CEL51697.1"/>
    <property type="molecule type" value="Genomic_DNA"/>
</dbReference>
<comment type="similarity">
    <text evidence="3">Belongs to the PTH2 family.</text>
</comment>
<feature type="transmembrane region" description="Helical" evidence="6">
    <location>
        <begin position="40"/>
        <end position="58"/>
    </location>
</feature>
<keyword evidence="6" id="KW-0472">Membrane</keyword>